<feature type="domain" description="AAA+ ATPase" evidence="5">
    <location>
        <begin position="349"/>
        <end position="541"/>
    </location>
</feature>
<keyword evidence="3 6" id="KW-0347">Helicase</keyword>
<sequence length="848" mass="94798">MSTEEVTIVGQVVAVFYENPQNFYKVVLVGIESSTDDRFEDEVVVTGIFGQLHQDTTYEFTGIPMTHPKYGLQLKISRYQQKTPMGDSALISYFSSDEFVGVGEKIATKIVDALEGDDFTILFDEPERLKGIKGFSNKKQKDFIAQLKANRGVDNVIIALNRYGFSQTLSQKIWQKWQTDAIKRVETDPYDLIYEIEGVGLKRCDVIAQQLDFEPNDDRRLMAGLYDVTQSYCYQSGNTRIPIKMVIDKTQSLLESSWRYMIQLEELADAMGTAGHTGKLIVIEDEVSIPNLYFAELGVANSLKKRLKEPDIFSTDDRAEWEETLASVELTEQLTYDSHQEKVIIRALQKPVFLVTGGPGTGKTTIINGIAKTYAAYHDISLPSKTELFDDCDIKLVAPTGRAAKRMQESTNLPATTIHRLLGLGIGEGDREAFISEKLDAKLVIVDEMSMVDVWLMNWLLQALPTSCQLVLVGDQDQLPSVGPGKVFADLLSDGDIPQVALTKIYRQDNGSTIIPLAHDVKNGIVTEALFKNEVDRSFIPCSAYQVPTVVTQIMGKILNHGYTFQDVQVLAPMYRGIAGITHLNTVLQELNQKILKHRRSVKYFDSAFWVGDKVLQLVNNPELGIYNGDIGEITAIDLADTTESKQDELTVLFDQTEVVLRRTDWQSLTLAYCCSIHKAQGSEFELVILPLVGAFKRMLQRHLLYTAITRSKQKLIMVGERNAFEEAVMTIGTERRTFLRDLLGVEEPDTFLSEHQDLLTNDKPEVNGSNKGQESDRTSDGQESHDAHRLVDTENKGSSVTGAQSTVSVGVETQNMGPLTEEMIRSNTVDPMIGVLKQPSDFMTQEG</sequence>
<dbReference type="InterPro" id="IPR029493">
    <property type="entry name" value="RecD2-like_HHH"/>
</dbReference>
<evidence type="ECO:0000256" key="2">
    <source>
        <dbReference type="ARBA" id="ARBA00022840"/>
    </source>
</evidence>
<evidence type="ECO:0000313" key="6">
    <source>
        <dbReference type="EMBL" id="HCS93753.1"/>
    </source>
</evidence>
<reference evidence="6 7" key="1">
    <citation type="journal article" date="2018" name="Nat. Biotechnol.">
        <title>A standardized bacterial taxonomy based on genome phylogeny substantially revises the tree of life.</title>
        <authorList>
            <person name="Parks D.H."/>
            <person name="Chuvochina M."/>
            <person name="Waite D.W."/>
            <person name="Rinke C."/>
            <person name="Skarshewski A."/>
            <person name="Chaumeil P.A."/>
            <person name="Hugenholtz P."/>
        </authorList>
    </citation>
    <scope>NUCLEOTIDE SEQUENCE [LARGE SCALE GENOMIC DNA]</scope>
    <source>
        <strain evidence="6">UBA11306</strain>
    </source>
</reference>
<dbReference type="AlphaFoldDB" id="A0A3D4S4L7"/>
<dbReference type="GO" id="GO:0005524">
    <property type="term" value="F:ATP binding"/>
    <property type="evidence" value="ECO:0007669"/>
    <property type="project" value="UniProtKB-UniRule"/>
</dbReference>
<proteinExistence type="inferred from homology"/>
<evidence type="ECO:0000256" key="4">
    <source>
        <dbReference type="SAM" id="MobiDB-lite"/>
    </source>
</evidence>
<dbReference type="Pfam" id="PF18335">
    <property type="entry name" value="SH3_13"/>
    <property type="match status" value="1"/>
</dbReference>
<dbReference type="GO" id="GO:0003677">
    <property type="term" value="F:DNA binding"/>
    <property type="evidence" value="ECO:0007669"/>
    <property type="project" value="UniProtKB-UniRule"/>
</dbReference>
<keyword evidence="3" id="KW-0238">DNA-binding</keyword>
<dbReference type="GO" id="GO:0043139">
    <property type="term" value="F:5'-3' DNA helicase activity"/>
    <property type="evidence" value="ECO:0007669"/>
    <property type="project" value="UniProtKB-UniRule"/>
</dbReference>
<feature type="compositionally biased region" description="Basic and acidic residues" evidence="4">
    <location>
        <begin position="774"/>
        <end position="796"/>
    </location>
</feature>
<comment type="catalytic activity">
    <reaction evidence="3">
        <text>ATP + H2O = ADP + phosphate + H(+)</text>
        <dbReference type="Rhea" id="RHEA:13065"/>
        <dbReference type="ChEBI" id="CHEBI:15377"/>
        <dbReference type="ChEBI" id="CHEBI:15378"/>
        <dbReference type="ChEBI" id="CHEBI:30616"/>
        <dbReference type="ChEBI" id="CHEBI:43474"/>
        <dbReference type="ChEBI" id="CHEBI:456216"/>
        <dbReference type="EC" id="5.6.2.3"/>
    </reaction>
</comment>
<evidence type="ECO:0000256" key="1">
    <source>
        <dbReference type="ARBA" id="ARBA00022741"/>
    </source>
</evidence>
<dbReference type="Gene3D" id="2.30.30.940">
    <property type="match status" value="1"/>
</dbReference>
<dbReference type="EMBL" id="DQHO01000022">
    <property type="protein sequence ID" value="HCS93753.1"/>
    <property type="molecule type" value="Genomic_DNA"/>
</dbReference>
<dbReference type="STRING" id="1121105.GCA_000421665_01420"/>
<keyword evidence="1 3" id="KW-0547">Nucleotide-binding</keyword>
<dbReference type="PANTHER" id="PTHR43788">
    <property type="entry name" value="DNA2/NAM7 HELICASE FAMILY MEMBER"/>
    <property type="match status" value="1"/>
</dbReference>
<comment type="caution">
    <text evidence="6">The sequence shown here is derived from an EMBL/GenBank/DDBJ whole genome shotgun (WGS) entry which is preliminary data.</text>
</comment>
<name>A0A3D4S4L7_9ENTE</name>
<dbReference type="InterPro" id="IPR003593">
    <property type="entry name" value="AAA+_ATPase"/>
</dbReference>
<dbReference type="CDD" id="cd17933">
    <property type="entry name" value="DEXSc_RecD-like"/>
    <property type="match status" value="1"/>
</dbReference>
<dbReference type="InterPro" id="IPR027785">
    <property type="entry name" value="UvrD-like_helicase_C"/>
</dbReference>
<keyword evidence="2 3" id="KW-0067">ATP-binding</keyword>
<keyword evidence="3" id="KW-0378">Hydrolase</keyword>
<keyword evidence="3" id="KW-0413">Isomerase</keyword>
<dbReference type="Pfam" id="PF13538">
    <property type="entry name" value="UvrD_C_2"/>
    <property type="match status" value="1"/>
</dbReference>
<accession>A0A3D4S4L7</accession>
<dbReference type="EC" id="5.6.2.3" evidence="3"/>
<feature type="region of interest" description="Disordered" evidence="4">
    <location>
        <begin position="758"/>
        <end position="817"/>
    </location>
</feature>
<feature type="compositionally biased region" description="Polar residues" evidence="4">
    <location>
        <begin position="797"/>
        <end position="817"/>
    </location>
</feature>
<dbReference type="HAMAP" id="MF_01488">
    <property type="entry name" value="RecD2"/>
    <property type="match status" value="1"/>
</dbReference>
<dbReference type="Pfam" id="PF14490">
    <property type="entry name" value="HHH_RecD2"/>
    <property type="match status" value="1"/>
</dbReference>
<dbReference type="SMART" id="SM00382">
    <property type="entry name" value="AAA"/>
    <property type="match status" value="1"/>
</dbReference>
<dbReference type="InterPro" id="IPR055446">
    <property type="entry name" value="RecD2_N_OB"/>
</dbReference>
<dbReference type="GO" id="GO:0009338">
    <property type="term" value="C:exodeoxyribonuclease V complex"/>
    <property type="evidence" value="ECO:0007669"/>
    <property type="project" value="TreeGrafter"/>
</dbReference>
<dbReference type="Pfam" id="PF13245">
    <property type="entry name" value="AAA_19"/>
    <property type="match status" value="1"/>
</dbReference>
<organism evidence="6 7">
    <name type="scientific">Bavariicoccus seileri</name>
    <dbReference type="NCBI Taxonomy" id="549685"/>
    <lineage>
        <taxon>Bacteria</taxon>
        <taxon>Bacillati</taxon>
        <taxon>Bacillota</taxon>
        <taxon>Bacilli</taxon>
        <taxon>Lactobacillales</taxon>
        <taxon>Enterococcaceae</taxon>
        <taxon>Bavariicoccus</taxon>
    </lineage>
</organism>
<dbReference type="InterPro" id="IPR027417">
    <property type="entry name" value="P-loop_NTPase"/>
</dbReference>
<dbReference type="Pfam" id="PF23139">
    <property type="entry name" value="OB_YrrC"/>
    <property type="match status" value="1"/>
</dbReference>
<comment type="similarity">
    <text evidence="3">Belongs to the RecD family. RecD2 subfamily.</text>
</comment>
<dbReference type="InterPro" id="IPR006345">
    <property type="entry name" value="RecD2"/>
</dbReference>
<evidence type="ECO:0000313" key="7">
    <source>
        <dbReference type="Proteomes" id="UP000262195"/>
    </source>
</evidence>
<dbReference type="GO" id="GO:0006310">
    <property type="term" value="P:DNA recombination"/>
    <property type="evidence" value="ECO:0007669"/>
    <property type="project" value="InterPro"/>
</dbReference>
<dbReference type="RefSeq" id="WP_022796685.1">
    <property type="nucleotide sequence ID" value="NZ_JBQEAI010000004.1"/>
</dbReference>
<dbReference type="Gene3D" id="3.40.50.300">
    <property type="entry name" value="P-loop containing nucleotide triphosphate hydrolases"/>
    <property type="match status" value="2"/>
</dbReference>
<dbReference type="CDD" id="cd18809">
    <property type="entry name" value="SF1_C_RecD"/>
    <property type="match status" value="1"/>
</dbReference>
<dbReference type="PANTHER" id="PTHR43788:SF6">
    <property type="entry name" value="DNA HELICASE B"/>
    <property type="match status" value="1"/>
</dbReference>
<dbReference type="GO" id="GO:0016887">
    <property type="term" value="F:ATP hydrolysis activity"/>
    <property type="evidence" value="ECO:0007669"/>
    <property type="project" value="RHEA"/>
</dbReference>
<dbReference type="GO" id="GO:0017116">
    <property type="term" value="F:single-stranded DNA helicase activity"/>
    <property type="evidence" value="ECO:0007669"/>
    <property type="project" value="TreeGrafter"/>
</dbReference>
<dbReference type="Proteomes" id="UP000262195">
    <property type="component" value="Unassembled WGS sequence"/>
</dbReference>
<dbReference type="Gene3D" id="1.10.10.2220">
    <property type="match status" value="1"/>
</dbReference>
<comment type="function">
    <text evidence="3">DNA-dependent ATPase and ATP-dependent 5'-3' DNA helicase. Has no activity on blunt DNA or DNA with 3'-overhangs, requires at least 10 bases of 5'-ssDNA for helicase activity.</text>
</comment>
<dbReference type="InterPro" id="IPR041451">
    <property type="entry name" value="RecD2_SH13"/>
</dbReference>
<dbReference type="SUPFAM" id="SSF52540">
    <property type="entry name" value="P-loop containing nucleoside triphosphate hydrolases"/>
    <property type="match status" value="1"/>
</dbReference>
<dbReference type="InterPro" id="IPR050534">
    <property type="entry name" value="Coronavir_polyprotein_1ab"/>
</dbReference>
<evidence type="ECO:0000259" key="5">
    <source>
        <dbReference type="SMART" id="SM00382"/>
    </source>
</evidence>
<dbReference type="NCBIfam" id="TIGR01448">
    <property type="entry name" value="recD_rel"/>
    <property type="match status" value="1"/>
</dbReference>
<gene>
    <name evidence="3" type="primary">recD2</name>
    <name evidence="6" type="ORF">DIW15_03460</name>
</gene>
<protein>
    <recommendedName>
        <fullName evidence="3">ATP-dependent RecD2 DNA helicase</fullName>
        <ecNumber evidence="3">5.6.2.3</ecNumber>
    </recommendedName>
    <alternativeName>
        <fullName evidence="3">DNA 5'-3' helicase subunit RecD2</fullName>
    </alternativeName>
</protein>
<feature type="binding site" evidence="3">
    <location>
        <begin position="360"/>
        <end position="364"/>
    </location>
    <ligand>
        <name>ATP</name>
        <dbReference type="ChEBI" id="CHEBI:30616"/>
    </ligand>
</feature>
<evidence type="ECO:0000256" key="3">
    <source>
        <dbReference type="HAMAP-Rule" id="MF_01488"/>
    </source>
</evidence>